<protein>
    <recommendedName>
        <fullName evidence="4">Beta-glucosidase</fullName>
    </recommendedName>
</protein>
<dbReference type="InterPro" id="IPR052566">
    <property type="entry name" value="Non-lysos_glucosylceramidase"/>
</dbReference>
<dbReference type="PANTHER" id="PTHR12654">
    <property type="entry name" value="BILE ACID BETA-GLUCOSIDASE-RELATED"/>
    <property type="match status" value="1"/>
</dbReference>
<dbReference type="InterPro" id="IPR024462">
    <property type="entry name" value="GH116_N"/>
</dbReference>
<dbReference type="PANTHER" id="PTHR12654:SF0">
    <property type="entry name" value="NON-LYSOSOMAL GLUCOSYLCERAMIDASE"/>
    <property type="match status" value="1"/>
</dbReference>
<organism evidence="3">
    <name type="scientific">Caldilineaceae bacterium SB0662_bin_9</name>
    <dbReference type="NCBI Taxonomy" id="2605258"/>
    <lineage>
        <taxon>Bacteria</taxon>
        <taxon>Bacillati</taxon>
        <taxon>Chloroflexota</taxon>
        <taxon>Caldilineae</taxon>
        <taxon>Caldilineales</taxon>
        <taxon>Caldilineaceae</taxon>
    </lineage>
</organism>
<sequence>MVSIVGQVSDDTGIRIFRSRVTAMDRFLYTGERTRHISFPLGGIGAGGIGLAGNGHLVDWEIFNKPNKGSVNGFSHFAIRAEEAGATVDARILQGDLTPPFMGDISQGMFQGFGFGPRREYMSGLPHFRDVEFRGEFPFANLRFVDETFPGEVGLRAFSPLIPLEEDDCSLPAAFFEFEMSAPEDRRLTYTLVGVLANPQPAVNLNRMDESMADEGVHLMHLSSTEPGPDSPAYGDLTLGADTGQDPDQSVSWQEYWFRGAWFDNLEVYWQDLTRPGPFANRRYEGEAAGAGNEALLAVHVPVNPGETRRVRFVIAWNFPNCVNDWSEDAVREAAAAGTPNQWRNWYATRWADSRDSASFALREWDRLHDGTALFHNTLFASDLPPVALEAVSANLSTLKTPVVKRLEDGTLYGWEGAHVDAGCCEGSCTHVWNYQQTVPFLFPRLERSMRAADYKYNLLPNGAMPFRLQLPLGIPRHLTGMQRPCCDGQFGGVMKIYRDWKICGDTDWLRELWPGVRRSIEYAWHPENPDRWDPDRTGVLQGRQHHTLDVELFGPNAWMTGFYLGALKAGAEMAEALGEQQCAREFRTIFERGRAWVDANLFDGEYYHQRIDLTDRSVLEPFVESVHTSDSVSVLESYWTEEYGEIKYQIGEGCEIDQVLAQWHANLYGLGDLLDPEKVQSALAHLFTYNFKRNSREDYNPCRVYTLNDEAGLQIATWPEGRRQPVIPLPYSQETQNGYEYAAALHMIGTGLVAEGIEVVAAIRDRYDGAKRNPWNEIECGSNYARSMAAFALLNTFAGFEFDMRIGMVGFNPVQGFGSGFRCLWALDPAWGQVVMEPGTFRLEVAQGLLPVRSVRLPGLANAEVREMRLGDEPVVWQSHANGEIRLAKEIEVTADAPLQCLWTRPI</sequence>
<evidence type="ECO:0008006" key="4">
    <source>
        <dbReference type="Google" id="ProtNLM"/>
    </source>
</evidence>
<evidence type="ECO:0000313" key="3">
    <source>
        <dbReference type="EMBL" id="MYD91714.1"/>
    </source>
</evidence>
<accession>A0A6B1DZD0</accession>
<reference evidence="3" key="1">
    <citation type="submission" date="2019-09" db="EMBL/GenBank/DDBJ databases">
        <title>Characterisation of the sponge microbiome using genome-centric metagenomics.</title>
        <authorList>
            <person name="Engelberts J.P."/>
            <person name="Robbins S.J."/>
            <person name="De Goeij J.M."/>
            <person name="Aranda M."/>
            <person name="Bell S.C."/>
            <person name="Webster N.S."/>
        </authorList>
    </citation>
    <scope>NUCLEOTIDE SEQUENCE</scope>
    <source>
        <strain evidence="3">SB0662_bin_9</strain>
    </source>
</reference>
<dbReference type="AlphaFoldDB" id="A0A6B1DZD0"/>
<feature type="domain" description="Glycosyl-hydrolase family 116 catalytic region" evidence="1">
    <location>
        <begin position="488"/>
        <end position="793"/>
    </location>
</feature>
<dbReference type="Pfam" id="PF04685">
    <property type="entry name" value="DUF608"/>
    <property type="match status" value="1"/>
</dbReference>
<evidence type="ECO:0000259" key="2">
    <source>
        <dbReference type="Pfam" id="PF12215"/>
    </source>
</evidence>
<name>A0A6B1DZD0_9CHLR</name>
<dbReference type="GO" id="GO:0005975">
    <property type="term" value="P:carbohydrate metabolic process"/>
    <property type="evidence" value="ECO:0007669"/>
    <property type="project" value="InterPro"/>
</dbReference>
<dbReference type="GO" id="GO:0008422">
    <property type="term" value="F:beta-glucosidase activity"/>
    <property type="evidence" value="ECO:0007669"/>
    <property type="project" value="TreeGrafter"/>
</dbReference>
<dbReference type="EMBL" id="VXPY01000110">
    <property type="protein sequence ID" value="MYD91714.1"/>
    <property type="molecule type" value="Genomic_DNA"/>
</dbReference>
<dbReference type="InterPro" id="IPR006775">
    <property type="entry name" value="GH116_catalytic"/>
</dbReference>
<proteinExistence type="predicted"/>
<dbReference type="SUPFAM" id="SSF48208">
    <property type="entry name" value="Six-hairpin glycosidases"/>
    <property type="match status" value="1"/>
</dbReference>
<comment type="caution">
    <text evidence="3">The sequence shown here is derived from an EMBL/GenBank/DDBJ whole genome shotgun (WGS) entry which is preliminary data.</text>
</comment>
<gene>
    <name evidence="3" type="ORF">F4Y08_15510</name>
</gene>
<feature type="domain" description="Glycosyl-hydrolase family 116 N-terminal" evidence="2">
    <location>
        <begin position="39"/>
        <end position="366"/>
    </location>
</feature>
<dbReference type="Gene3D" id="1.50.10.10">
    <property type="match status" value="1"/>
</dbReference>
<evidence type="ECO:0000259" key="1">
    <source>
        <dbReference type="Pfam" id="PF04685"/>
    </source>
</evidence>
<dbReference type="InterPro" id="IPR008928">
    <property type="entry name" value="6-hairpin_glycosidase_sf"/>
</dbReference>
<dbReference type="InterPro" id="IPR012341">
    <property type="entry name" value="6hp_glycosidase-like_sf"/>
</dbReference>
<dbReference type="Pfam" id="PF12215">
    <property type="entry name" value="Glyco_hydr_116N"/>
    <property type="match status" value="1"/>
</dbReference>